<feature type="domain" description="DUF4440" evidence="2">
    <location>
        <begin position="31"/>
        <end position="145"/>
    </location>
</feature>
<evidence type="ECO:0000313" key="4">
    <source>
        <dbReference type="Proteomes" id="UP000217838"/>
    </source>
</evidence>
<sequence length="155" mass="18085">MKRYFAVYLFVLSLLFTSKAYVLETQDQGKIESIIKGYVHAWNHNKGRGFTNNFSEDASFVNIFGIDFLGKEKIQERHNQIHDSFLKDSIFEVTDLKLREVNPSLVITLVRWKVDGFRKPGTDVKETIYGIFSHTFVKTEDKWEIIACQNTLKKN</sequence>
<feature type="chain" id="PRO_5012381910" description="DUF4440 domain-containing protein" evidence="1">
    <location>
        <begin position="21"/>
        <end position="155"/>
    </location>
</feature>
<dbReference type="InterPro" id="IPR027843">
    <property type="entry name" value="DUF4440"/>
</dbReference>
<dbReference type="AlphaFoldDB" id="A0A2A4YIR0"/>
<dbReference type="Pfam" id="PF14534">
    <property type="entry name" value="DUF4440"/>
    <property type="match status" value="1"/>
</dbReference>
<proteinExistence type="predicted"/>
<gene>
    <name evidence="3" type="ORF">COB11_03510</name>
</gene>
<dbReference type="Proteomes" id="UP000217838">
    <property type="component" value="Unassembled WGS sequence"/>
</dbReference>
<feature type="signal peptide" evidence="1">
    <location>
        <begin position="1"/>
        <end position="20"/>
    </location>
</feature>
<dbReference type="EMBL" id="NVUU01000034">
    <property type="protein sequence ID" value="PCI94713.1"/>
    <property type="molecule type" value="Genomic_DNA"/>
</dbReference>
<evidence type="ECO:0000259" key="2">
    <source>
        <dbReference type="Pfam" id="PF14534"/>
    </source>
</evidence>
<evidence type="ECO:0000256" key="1">
    <source>
        <dbReference type="SAM" id="SignalP"/>
    </source>
</evidence>
<comment type="caution">
    <text evidence="3">The sequence shown here is derived from an EMBL/GenBank/DDBJ whole genome shotgun (WGS) entry which is preliminary data.</text>
</comment>
<dbReference type="InterPro" id="IPR011944">
    <property type="entry name" value="Steroid_delta5-4_isomerase"/>
</dbReference>
<evidence type="ECO:0000313" key="3">
    <source>
        <dbReference type="EMBL" id="PCI94713.1"/>
    </source>
</evidence>
<reference evidence="4" key="1">
    <citation type="submission" date="2017-08" db="EMBL/GenBank/DDBJ databases">
        <title>A dynamic microbial community with high functional redundancy inhabits the cold, oxic subseafloor aquifer.</title>
        <authorList>
            <person name="Tully B.J."/>
            <person name="Wheat C.G."/>
            <person name="Glazer B.T."/>
            <person name="Huber J.A."/>
        </authorList>
    </citation>
    <scope>NUCLEOTIDE SEQUENCE [LARGE SCALE GENOMIC DNA]</scope>
</reference>
<accession>A0A2A4YIR0</accession>
<dbReference type="Gene3D" id="3.10.450.50">
    <property type="match status" value="1"/>
</dbReference>
<keyword evidence="1" id="KW-0732">Signal</keyword>
<dbReference type="InterPro" id="IPR032710">
    <property type="entry name" value="NTF2-like_dom_sf"/>
</dbReference>
<organism evidence="3 4">
    <name type="scientific">Aerophobetes bacterium</name>
    <dbReference type="NCBI Taxonomy" id="2030807"/>
    <lineage>
        <taxon>Bacteria</taxon>
        <taxon>Candidatus Aerophobota</taxon>
    </lineage>
</organism>
<dbReference type="SUPFAM" id="SSF54427">
    <property type="entry name" value="NTF2-like"/>
    <property type="match status" value="1"/>
</dbReference>
<name>A0A2A4YIR0_UNCAE</name>
<protein>
    <recommendedName>
        <fullName evidence="2">DUF4440 domain-containing protein</fullName>
    </recommendedName>
</protein>
<dbReference type="NCBIfam" id="TIGR02246">
    <property type="entry name" value="SgcJ/EcaC family oxidoreductase"/>
    <property type="match status" value="1"/>
</dbReference>